<dbReference type="InterPro" id="IPR005135">
    <property type="entry name" value="Endo/exonuclease/phosphatase"/>
</dbReference>
<accession>A0A2T7UWJ1</accession>
<keyword evidence="1" id="KW-0472">Membrane</keyword>
<keyword evidence="1" id="KW-0812">Transmembrane</keyword>
<gene>
    <name evidence="3" type="ORF">DDE23_00930</name>
</gene>
<protein>
    <submittedName>
        <fullName evidence="3">Endonuclease</fullName>
    </submittedName>
</protein>
<dbReference type="AlphaFoldDB" id="A0A2T7UWJ1"/>
<keyword evidence="3" id="KW-0378">Hydrolase</keyword>
<dbReference type="InterPro" id="IPR036691">
    <property type="entry name" value="Endo/exonu/phosph_ase_sf"/>
</dbReference>
<evidence type="ECO:0000256" key="1">
    <source>
        <dbReference type="SAM" id="Phobius"/>
    </source>
</evidence>
<dbReference type="SUPFAM" id="SSF56219">
    <property type="entry name" value="DNase I-like"/>
    <property type="match status" value="1"/>
</dbReference>
<feature type="transmembrane region" description="Helical" evidence="1">
    <location>
        <begin position="42"/>
        <end position="62"/>
    </location>
</feature>
<dbReference type="EMBL" id="QDDR01000001">
    <property type="protein sequence ID" value="PVE49004.1"/>
    <property type="molecule type" value="Genomic_DNA"/>
</dbReference>
<evidence type="ECO:0000313" key="4">
    <source>
        <dbReference type="Proteomes" id="UP000244810"/>
    </source>
</evidence>
<dbReference type="Pfam" id="PF03372">
    <property type="entry name" value="Exo_endo_phos"/>
    <property type="match status" value="1"/>
</dbReference>
<name>A0A2T7UWJ1_9RHOB</name>
<organism evidence="3 4">
    <name type="scientific">Pararhodobacter aggregans</name>
    <dbReference type="NCBI Taxonomy" id="404875"/>
    <lineage>
        <taxon>Bacteria</taxon>
        <taxon>Pseudomonadati</taxon>
        <taxon>Pseudomonadota</taxon>
        <taxon>Alphaproteobacteria</taxon>
        <taxon>Rhodobacterales</taxon>
        <taxon>Paracoccaceae</taxon>
        <taxon>Pararhodobacter</taxon>
    </lineage>
</organism>
<comment type="caution">
    <text evidence="3">The sequence shown here is derived from an EMBL/GenBank/DDBJ whole genome shotgun (WGS) entry which is preliminary data.</text>
</comment>
<dbReference type="Proteomes" id="UP000244810">
    <property type="component" value="Unassembled WGS sequence"/>
</dbReference>
<dbReference type="GO" id="GO:0004519">
    <property type="term" value="F:endonuclease activity"/>
    <property type="evidence" value="ECO:0007669"/>
    <property type="project" value="UniProtKB-KW"/>
</dbReference>
<dbReference type="Gene3D" id="3.60.10.10">
    <property type="entry name" value="Endonuclease/exonuclease/phosphatase"/>
    <property type="match status" value="1"/>
</dbReference>
<keyword evidence="1" id="KW-1133">Transmembrane helix</keyword>
<feature type="domain" description="Endonuclease/exonuclease/phosphatase" evidence="2">
    <location>
        <begin position="80"/>
        <end position="265"/>
    </location>
</feature>
<keyword evidence="3" id="KW-0255">Endonuclease</keyword>
<keyword evidence="4" id="KW-1185">Reference proteome</keyword>
<reference evidence="3 4" key="1">
    <citation type="journal article" date="2011" name="Syst. Appl. Microbiol.">
        <title>Defluviimonas denitrificans gen. nov., sp. nov., and Pararhodobacter aggregans gen. nov., sp. nov., non-phototrophic Rhodobacteraceae from the biofilter of a marine aquaculture.</title>
        <authorList>
            <person name="Foesel B.U."/>
            <person name="Drake H.L."/>
            <person name="Schramm A."/>
        </authorList>
    </citation>
    <scope>NUCLEOTIDE SEQUENCE [LARGE SCALE GENOMIC DNA]</scope>
    <source>
        <strain evidence="3 4">D1-19</strain>
    </source>
</reference>
<evidence type="ECO:0000259" key="2">
    <source>
        <dbReference type="Pfam" id="PF03372"/>
    </source>
</evidence>
<evidence type="ECO:0000313" key="3">
    <source>
        <dbReference type="EMBL" id="PVE49004.1"/>
    </source>
</evidence>
<keyword evidence="3" id="KW-0540">Nuclease</keyword>
<proteinExistence type="predicted"/>
<sequence>MLAASFLGPLHPAGDTLAVFRPFWAGAMALSALAAGLSGARRLGAVALILALGASAPMILGAMRGGEAPARVDLTLYSKNLLASLADPAPLVADILESGADVVLLQEVSDTNAAILDLLRETYPHQHLCRFSSWSGIAVLSRWPGEAVQCSPMRGMAAMQVASPSGPVWAASIHLSWPWPYGQGAAVDSIAPLLEPMRGRVVIGGDFNMVPWGYAVRALGAAAGAQRIGPIRASIRVMGLGWPIDHVLTSGQGSTEIRPGLGSDHAGVVARIGF</sequence>